<sequence>MFQRLLLPMRQQHSLQEAPQSRADMHFCRLFSGDELSVSLARHEHYLCGKLRLKPGMTVLHIGSGTGTIAVELVRFSNVKVVGVETDREKIMSAIARAEQLHMSDRLSFIKVDSYSELSSMLPSESFDIVYAVESLRHAPSFSDVYSEMCRMLKPGGKLGIYEWCWSAMFDPSDPEHGRFTEVFEATIGLPQRDPNGRSIAAAITAIELCGMQVLLHEDLAEKQNYIPWYSILEKALSDPFQSSDEAFGQQFFSLSRSAAYLLIQSAKSKLFTPMALFVAQRPME</sequence>
<keyword evidence="4" id="KW-1185">Reference proteome</keyword>
<evidence type="ECO:0008006" key="5">
    <source>
        <dbReference type="Google" id="ProtNLM"/>
    </source>
</evidence>
<dbReference type="InterPro" id="IPR013705">
    <property type="entry name" value="Sterol_MeTrfase_C"/>
</dbReference>
<gene>
    <name evidence="3" type="ORF">GFSPODELE1_LOCUS8186</name>
</gene>
<accession>A0ABP1DTH7</accession>
<proteinExistence type="predicted"/>
<dbReference type="InterPro" id="IPR029063">
    <property type="entry name" value="SAM-dependent_MTases_sf"/>
</dbReference>
<feature type="domain" description="Sterol methyltransferase C-terminal" evidence="1">
    <location>
        <begin position="258"/>
        <end position="283"/>
    </location>
</feature>
<dbReference type="Gene3D" id="3.40.50.150">
    <property type="entry name" value="Vaccinia Virus protein VP39"/>
    <property type="match status" value="1"/>
</dbReference>
<protein>
    <recommendedName>
        <fullName evidence="5">Methyltransferase type 11 domain-containing protein</fullName>
    </recommendedName>
</protein>
<dbReference type="Pfam" id="PF13847">
    <property type="entry name" value="Methyltransf_31"/>
    <property type="match status" value="1"/>
</dbReference>
<organism evidence="3 4">
    <name type="scientific">Somion occarium</name>
    <dbReference type="NCBI Taxonomy" id="3059160"/>
    <lineage>
        <taxon>Eukaryota</taxon>
        <taxon>Fungi</taxon>
        <taxon>Dikarya</taxon>
        <taxon>Basidiomycota</taxon>
        <taxon>Agaricomycotina</taxon>
        <taxon>Agaricomycetes</taxon>
        <taxon>Polyporales</taxon>
        <taxon>Cerrenaceae</taxon>
        <taxon>Somion</taxon>
    </lineage>
</organism>
<dbReference type="CDD" id="cd02440">
    <property type="entry name" value="AdoMet_MTases"/>
    <property type="match status" value="1"/>
</dbReference>
<dbReference type="InterPro" id="IPR050447">
    <property type="entry name" value="Erg6_SMT_methyltransf"/>
</dbReference>
<name>A0ABP1DTH7_9APHY</name>
<dbReference type="EMBL" id="OZ037949">
    <property type="protein sequence ID" value="CAL1711125.1"/>
    <property type="molecule type" value="Genomic_DNA"/>
</dbReference>
<evidence type="ECO:0000313" key="4">
    <source>
        <dbReference type="Proteomes" id="UP001497453"/>
    </source>
</evidence>
<dbReference type="SUPFAM" id="SSF53335">
    <property type="entry name" value="S-adenosyl-L-methionine-dependent methyltransferases"/>
    <property type="match status" value="1"/>
</dbReference>
<evidence type="ECO:0000313" key="3">
    <source>
        <dbReference type="EMBL" id="CAL1711125.1"/>
    </source>
</evidence>
<evidence type="ECO:0000259" key="1">
    <source>
        <dbReference type="Pfam" id="PF08498"/>
    </source>
</evidence>
<dbReference type="Proteomes" id="UP001497453">
    <property type="component" value="Chromosome 6"/>
</dbReference>
<dbReference type="InterPro" id="IPR025714">
    <property type="entry name" value="Methyltranfer_dom"/>
</dbReference>
<feature type="domain" description="Methyltransferase" evidence="2">
    <location>
        <begin position="54"/>
        <end position="164"/>
    </location>
</feature>
<dbReference type="PANTHER" id="PTHR44068:SF4">
    <property type="entry name" value="S-ADENOSYL-METHIONINE-STEROL-C-METHYLTRANSFERAS (AFU_ORTHOLOGUE AFUA_4G09190)"/>
    <property type="match status" value="1"/>
</dbReference>
<dbReference type="PANTHER" id="PTHR44068">
    <property type="entry name" value="ZGC:194242"/>
    <property type="match status" value="1"/>
</dbReference>
<dbReference type="Pfam" id="PF08498">
    <property type="entry name" value="Sterol_MT_C"/>
    <property type="match status" value="1"/>
</dbReference>
<reference evidence="4" key="1">
    <citation type="submission" date="2024-04" db="EMBL/GenBank/DDBJ databases">
        <authorList>
            <person name="Shaw F."/>
            <person name="Minotto A."/>
        </authorList>
    </citation>
    <scope>NUCLEOTIDE SEQUENCE [LARGE SCALE GENOMIC DNA]</scope>
</reference>
<evidence type="ECO:0000259" key="2">
    <source>
        <dbReference type="Pfam" id="PF13847"/>
    </source>
</evidence>